<dbReference type="PROSITE" id="PS50156">
    <property type="entry name" value="SSD"/>
    <property type="match status" value="1"/>
</dbReference>
<evidence type="ECO:0000313" key="8">
    <source>
        <dbReference type="EMBL" id="OMI07071.1"/>
    </source>
</evidence>
<accession>A0A1R1QR04</accession>
<feature type="transmembrane region" description="Helical" evidence="6">
    <location>
        <begin position="539"/>
        <end position="560"/>
    </location>
</feature>
<feature type="transmembrane region" description="Helical" evidence="6">
    <location>
        <begin position="206"/>
        <end position="227"/>
    </location>
</feature>
<evidence type="ECO:0000256" key="1">
    <source>
        <dbReference type="ARBA" id="ARBA00004651"/>
    </source>
</evidence>
<feature type="transmembrane region" description="Helical" evidence="6">
    <location>
        <begin position="272"/>
        <end position="295"/>
    </location>
</feature>
<dbReference type="PANTHER" id="PTHR33406:SF13">
    <property type="entry name" value="MEMBRANE PROTEIN YDFJ"/>
    <property type="match status" value="1"/>
</dbReference>
<feature type="transmembrane region" description="Helical" evidence="6">
    <location>
        <begin position="512"/>
        <end position="532"/>
    </location>
</feature>
<comment type="caution">
    <text evidence="8">The sequence shown here is derived from an EMBL/GenBank/DDBJ whole genome shotgun (WGS) entry which is preliminary data.</text>
</comment>
<proteinExistence type="predicted"/>
<dbReference type="GO" id="GO:0005886">
    <property type="term" value="C:plasma membrane"/>
    <property type="evidence" value="ECO:0007669"/>
    <property type="project" value="UniProtKB-SubCell"/>
</dbReference>
<feature type="transmembrane region" description="Helical" evidence="6">
    <location>
        <begin position="179"/>
        <end position="199"/>
    </location>
</feature>
<comment type="subcellular location">
    <subcellularLocation>
        <location evidence="1">Cell membrane</location>
        <topology evidence="1">Multi-pass membrane protein</topology>
    </subcellularLocation>
</comment>
<feature type="transmembrane region" description="Helical" evidence="6">
    <location>
        <begin position="360"/>
        <end position="380"/>
    </location>
</feature>
<evidence type="ECO:0000256" key="6">
    <source>
        <dbReference type="SAM" id="Phobius"/>
    </source>
</evidence>
<evidence type="ECO:0000259" key="7">
    <source>
        <dbReference type="PROSITE" id="PS50156"/>
    </source>
</evidence>
<evidence type="ECO:0000256" key="3">
    <source>
        <dbReference type="ARBA" id="ARBA00022692"/>
    </source>
</evidence>
<reference evidence="8 9" key="1">
    <citation type="submission" date="2017-01" db="EMBL/GenBank/DDBJ databases">
        <title>Bacillus phylogenomics.</title>
        <authorList>
            <person name="Dunlap C."/>
        </authorList>
    </citation>
    <scope>NUCLEOTIDE SEQUENCE [LARGE SCALE GENOMIC DNA]</scope>
    <source>
        <strain evidence="8 9">NRRL B-41282</strain>
    </source>
</reference>
<sequence>MSKMLYKLGGWVARNRIKVICAWIVVLVASIDLAITLKPSFSEDMSIPDTPSEKAMDVIQKEFPHGPDKGSIRVIFGAEDGEKLTAESAKKAIENTFKEINKDDSVDSIASPFVTGTIAKDSTVAYADIKYKYSADDIKDYSIKHLKDSLKLADDEGLQTELSGDIPGAEMEIGGVSEIVGIILAFVVLAIIFGSLLIAGLPILTALIGLGVSIGLVLIGTQVFNIASVSLSLAGMIGLAVGIDYALFIFTKHRQFLGEGIQKNESIARATGTAGSAVVFAGLTVIVALCGLTVVNIPFMSAMGLTAGLSVLMAVLASITLVPAVLSIAGKRMVPKSNKKKEKQSADTNVWGRFVTKNPIMLSVCSILILLVISIPSMHLELGLPDAGMKAKDNPDRRAYDLLADGFGEGFNGQLTIVADAASVTENKAEAFADAVKEIKELDHVASVTPAMLNKEGNFAIITVVPATGPNDAATKDLVKDVRSLSDKNGVDLLVTGSTAVNIDISDRLNDAIPVFAVLIVGFAFVLLTIVFRSLLVPLVAVAGFILTMTATLGICVFVLQDGNLIDFFKIPEKGPILAFLPILSIGILFGLAMDYQVFLVSRMREEYVKTKNPVQAIQAGLKHSGPVVTAAGLIMIFVFAGFIFAGEASIKANGLALSFGVLFDAFIVRMTLIPSVMKLMGNAAWYLPKWLDKIITNVDIEGHQLTKEIQPEIDHEQKKQISM</sequence>
<protein>
    <recommendedName>
        <fullName evidence="7">SSD domain-containing protein</fullName>
    </recommendedName>
</protein>
<gene>
    <name evidence="8" type="ORF">BW143_07725</name>
</gene>
<keyword evidence="5 6" id="KW-0472">Membrane</keyword>
<feature type="transmembrane region" description="Helical" evidence="6">
    <location>
        <begin position="307"/>
        <end position="330"/>
    </location>
</feature>
<keyword evidence="3 6" id="KW-0812">Transmembrane</keyword>
<evidence type="ECO:0000256" key="5">
    <source>
        <dbReference type="ARBA" id="ARBA00023136"/>
    </source>
</evidence>
<dbReference type="Proteomes" id="UP000187367">
    <property type="component" value="Unassembled WGS sequence"/>
</dbReference>
<feature type="transmembrane region" description="Helical" evidence="6">
    <location>
        <begin position="628"/>
        <end position="647"/>
    </location>
</feature>
<evidence type="ECO:0000256" key="4">
    <source>
        <dbReference type="ARBA" id="ARBA00022989"/>
    </source>
</evidence>
<dbReference type="PANTHER" id="PTHR33406">
    <property type="entry name" value="MEMBRANE PROTEIN MJ1562-RELATED"/>
    <property type="match status" value="1"/>
</dbReference>
<evidence type="ECO:0000313" key="9">
    <source>
        <dbReference type="Proteomes" id="UP000187367"/>
    </source>
</evidence>
<keyword evidence="2" id="KW-1003">Cell membrane</keyword>
<dbReference type="InterPro" id="IPR050545">
    <property type="entry name" value="Mycobact_MmpL"/>
</dbReference>
<evidence type="ECO:0000256" key="2">
    <source>
        <dbReference type="ARBA" id="ARBA00022475"/>
    </source>
</evidence>
<dbReference type="EMBL" id="MTJL01000011">
    <property type="protein sequence ID" value="OMI07071.1"/>
    <property type="molecule type" value="Genomic_DNA"/>
</dbReference>
<keyword evidence="4 6" id="KW-1133">Transmembrane helix</keyword>
<dbReference type="AlphaFoldDB" id="A0A1R1S236"/>
<feature type="transmembrane region" description="Helical" evidence="6">
    <location>
        <begin position="580"/>
        <end position="602"/>
    </location>
</feature>
<dbReference type="OrthoDB" id="7051771at2"/>
<dbReference type="Gene3D" id="1.20.1640.10">
    <property type="entry name" value="Multidrug efflux transporter AcrB transmembrane domain"/>
    <property type="match status" value="2"/>
</dbReference>
<feature type="transmembrane region" description="Helical" evidence="6">
    <location>
        <begin position="233"/>
        <end position="251"/>
    </location>
</feature>
<accession>A0A1R1S236</accession>
<dbReference type="RefSeq" id="WP_076759995.1">
    <property type="nucleotide sequence ID" value="NZ_JARMMK010000003.1"/>
</dbReference>
<dbReference type="InterPro" id="IPR000731">
    <property type="entry name" value="SSD"/>
</dbReference>
<keyword evidence="9" id="KW-1185">Reference proteome</keyword>
<dbReference type="InterPro" id="IPR004869">
    <property type="entry name" value="MMPL_dom"/>
</dbReference>
<dbReference type="Pfam" id="PF03176">
    <property type="entry name" value="MMPL"/>
    <property type="match status" value="2"/>
</dbReference>
<dbReference type="SUPFAM" id="SSF82866">
    <property type="entry name" value="Multidrug efflux transporter AcrB transmembrane domain"/>
    <property type="match status" value="2"/>
</dbReference>
<organism evidence="8 9">
    <name type="scientific">Bacillus swezeyi</name>
    <dbReference type="NCBI Taxonomy" id="1925020"/>
    <lineage>
        <taxon>Bacteria</taxon>
        <taxon>Bacillati</taxon>
        <taxon>Bacillota</taxon>
        <taxon>Bacilli</taxon>
        <taxon>Bacillales</taxon>
        <taxon>Bacillaceae</taxon>
        <taxon>Bacillus</taxon>
    </lineage>
</organism>
<name>A0A1R1S236_9BACI</name>
<feature type="domain" description="SSD" evidence="7">
    <location>
        <begin position="203"/>
        <end position="328"/>
    </location>
</feature>